<dbReference type="RefSeq" id="WP_093043526.1">
    <property type="nucleotide sequence ID" value="NZ_FNQR01000004.1"/>
</dbReference>
<comment type="catalytic activity">
    <reaction evidence="5">
        <text>alpha-D-glucose = beta-D-glucose</text>
        <dbReference type="Rhea" id="RHEA:10264"/>
        <dbReference type="ChEBI" id="CHEBI:15903"/>
        <dbReference type="ChEBI" id="CHEBI:17925"/>
        <dbReference type="EC" id="5.1.3.3"/>
    </reaction>
</comment>
<dbReference type="InterPro" id="IPR015443">
    <property type="entry name" value="Aldose_1-epimerase"/>
</dbReference>
<evidence type="ECO:0000256" key="8">
    <source>
        <dbReference type="PIRSR" id="PIRSR005096-3"/>
    </source>
</evidence>
<dbReference type="PANTHER" id="PTHR10091">
    <property type="entry name" value="ALDOSE-1-EPIMERASE"/>
    <property type="match status" value="1"/>
</dbReference>
<evidence type="ECO:0000256" key="5">
    <source>
        <dbReference type="PIRNR" id="PIRNR005096"/>
    </source>
</evidence>
<dbReference type="InterPro" id="IPR014718">
    <property type="entry name" value="GH-type_carb-bd"/>
</dbReference>
<evidence type="ECO:0000313" key="9">
    <source>
        <dbReference type="EMBL" id="SEA33660.1"/>
    </source>
</evidence>
<dbReference type="NCBIfam" id="NF008277">
    <property type="entry name" value="PRK11055.1"/>
    <property type="match status" value="1"/>
</dbReference>
<feature type="binding site" evidence="7">
    <location>
        <position position="252"/>
    </location>
    <ligand>
        <name>beta-D-galactose</name>
        <dbReference type="ChEBI" id="CHEBI:27667"/>
    </ligand>
</feature>
<name>A0A1H4ACN0_9BACI</name>
<dbReference type="UniPathway" id="UPA00242"/>
<evidence type="ECO:0000256" key="4">
    <source>
        <dbReference type="ARBA" id="ARBA00023277"/>
    </source>
</evidence>
<proteinExistence type="inferred from homology"/>
<keyword evidence="10" id="KW-1185">Reference proteome</keyword>
<dbReference type="SUPFAM" id="SSF74650">
    <property type="entry name" value="Galactose mutarotase-like"/>
    <property type="match status" value="1"/>
</dbReference>
<comment type="pathway">
    <text evidence="1 5">Carbohydrate metabolism; hexose metabolism.</text>
</comment>
<feature type="active site" description="Proton donor" evidence="6">
    <location>
        <position position="179"/>
    </location>
</feature>
<keyword evidence="4 5" id="KW-0119">Carbohydrate metabolism</keyword>
<dbReference type="PIRSF" id="PIRSF005096">
    <property type="entry name" value="GALM"/>
    <property type="match status" value="1"/>
</dbReference>
<organism evidence="9 10">
    <name type="scientific">Thalassobacillus cyri</name>
    <dbReference type="NCBI Taxonomy" id="571932"/>
    <lineage>
        <taxon>Bacteria</taxon>
        <taxon>Bacillati</taxon>
        <taxon>Bacillota</taxon>
        <taxon>Bacilli</taxon>
        <taxon>Bacillales</taxon>
        <taxon>Bacillaceae</taxon>
        <taxon>Thalassobacillus</taxon>
    </lineage>
</organism>
<protein>
    <recommendedName>
        <fullName evidence="5">Aldose 1-epimerase</fullName>
        <ecNumber evidence="5">5.1.3.3</ecNumber>
    </recommendedName>
</protein>
<dbReference type="EMBL" id="FNQR01000004">
    <property type="protein sequence ID" value="SEA33660.1"/>
    <property type="molecule type" value="Genomic_DNA"/>
</dbReference>
<dbReference type="STRING" id="571932.SAMN05421743_10451"/>
<dbReference type="GO" id="GO:0033499">
    <property type="term" value="P:galactose catabolic process via UDP-galactose, Leloir pathway"/>
    <property type="evidence" value="ECO:0007669"/>
    <property type="project" value="TreeGrafter"/>
</dbReference>
<dbReference type="Gene3D" id="2.70.98.10">
    <property type="match status" value="1"/>
</dbReference>
<evidence type="ECO:0000256" key="6">
    <source>
        <dbReference type="PIRSR" id="PIRSR005096-1"/>
    </source>
</evidence>
<dbReference type="Proteomes" id="UP000198584">
    <property type="component" value="Unassembled WGS sequence"/>
</dbReference>
<dbReference type="OrthoDB" id="9779408at2"/>
<evidence type="ECO:0000256" key="1">
    <source>
        <dbReference type="ARBA" id="ARBA00005028"/>
    </source>
</evidence>
<dbReference type="Pfam" id="PF01263">
    <property type="entry name" value="Aldose_epim"/>
    <property type="match status" value="1"/>
</dbReference>
<dbReference type="InterPro" id="IPR011013">
    <property type="entry name" value="Gal_mutarotase_sf_dom"/>
</dbReference>
<feature type="active site" description="Proton acceptor" evidence="6">
    <location>
        <position position="313"/>
    </location>
</feature>
<dbReference type="GO" id="GO:0006006">
    <property type="term" value="P:glucose metabolic process"/>
    <property type="evidence" value="ECO:0007669"/>
    <property type="project" value="TreeGrafter"/>
</dbReference>
<sequence>MKLETKDIPIPGESPWTLFHLENNQGMVVQLLNYGGIITNLSVPDRNGERSNVVLGYDNYEEYKENPGFLGALIGRVAGRIRNARFQIEGQEYQVEANEEPHHLHGGEHGFHQVLWEASPFEREGEIGVKLSHKSPDGEGGYPGTLNVDVSYILTNDNELVIDYLAETDQKTIVTLTNHSYFNLSGMIDQTVHDHTLFLDSSCFAELDQQLIPTGEWADVTGTSFDYRQKRKLSESFSFDTPHQQVANGGIDHFFLLNRKGKPAIKLEDTRSGRTLEVETDQPGAVIYTSNNLSEGKKLLEGKTRKHAGICIETQSSPASLHDRGFPEIILTPDEPYHKRTVFTFGIQK</sequence>
<reference evidence="9 10" key="1">
    <citation type="submission" date="2016-10" db="EMBL/GenBank/DDBJ databases">
        <authorList>
            <person name="de Groot N.N."/>
        </authorList>
    </citation>
    <scope>NUCLEOTIDE SEQUENCE [LARGE SCALE GENOMIC DNA]</scope>
    <source>
        <strain evidence="9 10">CCM7597</strain>
    </source>
</reference>
<dbReference type="GO" id="GO:0030246">
    <property type="term" value="F:carbohydrate binding"/>
    <property type="evidence" value="ECO:0007669"/>
    <property type="project" value="InterPro"/>
</dbReference>
<evidence type="ECO:0000256" key="7">
    <source>
        <dbReference type="PIRSR" id="PIRSR005096-2"/>
    </source>
</evidence>
<evidence type="ECO:0000313" key="10">
    <source>
        <dbReference type="Proteomes" id="UP000198584"/>
    </source>
</evidence>
<accession>A0A1H4ACN0</accession>
<comment type="similarity">
    <text evidence="2 5">Belongs to the aldose epimerase family.</text>
</comment>
<dbReference type="GO" id="GO:0005737">
    <property type="term" value="C:cytoplasm"/>
    <property type="evidence" value="ECO:0007669"/>
    <property type="project" value="TreeGrafter"/>
</dbReference>
<dbReference type="EC" id="5.1.3.3" evidence="5"/>
<dbReference type="InterPro" id="IPR047215">
    <property type="entry name" value="Galactose_mutarotase-like"/>
</dbReference>
<evidence type="ECO:0000256" key="3">
    <source>
        <dbReference type="ARBA" id="ARBA00023235"/>
    </source>
</evidence>
<dbReference type="InterPro" id="IPR008183">
    <property type="entry name" value="Aldose_1/G6P_1-epimerase"/>
</dbReference>
<dbReference type="AlphaFoldDB" id="A0A1H4ACN0"/>
<gene>
    <name evidence="9" type="ORF">SAMN05421743_10451</name>
</gene>
<feature type="binding site" evidence="8">
    <location>
        <begin position="179"/>
        <end position="181"/>
    </location>
    <ligand>
        <name>beta-D-galactose</name>
        <dbReference type="ChEBI" id="CHEBI:27667"/>
    </ligand>
</feature>
<dbReference type="CDD" id="cd09019">
    <property type="entry name" value="galactose_mutarotase_like"/>
    <property type="match status" value="1"/>
</dbReference>
<keyword evidence="3 5" id="KW-0413">Isomerase</keyword>
<evidence type="ECO:0000256" key="2">
    <source>
        <dbReference type="ARBA" id="ARBA00006206"/>
    </source>
</evidence>
<dbReference type="GO" id="GO:0004034">
    <property type="term" value="F:aldose 1-epimerase activity"/>
    <property type="evidence" value="ECO:0007669"/>
    <property type="project" value="UniProtKB-EC"/>
</dbReference>
<dbReference type="PANTHER" id="PTHR10091:SF0">
    <property type="entry name" value="GALACTOSE MUTAROTASE"/>
    <property type="match status" value="1"/>
</dbReference>